<dbReference type="STRING" id="1123034.GCA_000685805_00149"/>
<dbReference type="Proteomes" id="UP000254123">
    <property type="component" value="Unassembled WGS sequence"/>
</dbReference>
<dbReference type="Gene3D" id="3.30.870.10">
    <property type="entry name" value="Endonuclease Chain A"/>
    <property type="match status" value="2"/>
</dbReference>
<dbReference type="PANTHER" id="PTHR21248">
    <property type="entry name" value="CARDIOLIPIN SYNTHASE"/>
    <property type="match status" value="1"/>
</dbReference>
<dbReference type="EC" id="2.7.8.-" evidence="2"/>
<sequence length="514" mass="57650">MLIKTLKIVLLFIVSLIALLSLVAILTYQSLPDNTDRTESHYLPVDPNTTLAQQFLPSMQQHPGLSGIYLLADSHEAFLARLSLAASAQKTLDVQYYIWRDDTTGHLLMQSLYQAAERGVRVRLLLDDNNTGGMDELLASVNAHPNIEIRLFNPFMQRRFRPLGYLSDFFRLNRRMHNKSFTADGLVTITGGRNVGDEYFGFGSGVLFADLDMTAVGPAAKDVEQDFDRYWASESSYPLQNIVKSTPSETFDITPAEDKETQIFLQELGQSTFVKQLREGSLPLIWTEVNLISDDPAKVLNKSKDTDSVLAHLAPLMQNTKEELLIISPYFVPAKEGAALFRRLSNEGKEISVLTNSLAATDVIPVHAGYAKYRKPLLLAGISLYELKPQATVVTRNHGGVIKSSGASLHAKTFIIDNKTLFVGSFNIDPRSAALNTEMGFVFDSEEIARYLADNMKQNQMEYSYKVSKTPKGKLHWETIEDHQIVEFDDEPHSTVWARIGVWICSLLPIEWLL</sequence>
<dbReference type="Pfam" id="PF13091">
    <property type="entry name" value="PLDc_2"/>
    <property type="match status" value="2"/>
</dbReference>
<name>A0A379LNY4_9GAMM</name>
<evidence type="ECO:0000313" key="2">
    <source>
        <dbReference type="EMBL" id="SUD92161.1"/>
    </source>
</evidence>
<dbReference type="SMART" id="SM00155">
    <property type="entry name" value="PLDc"/>
    <property type="match status" value="2"/>
</dbReference>
<feature type="domain" description="PLD phosphodiesterase" evidence="1">
    <location>
        <begin position="405"/>
        <end position="432"/>
    </location>
</feature>
<evidence type="ECO:0000259" key="1">
    <source>
        <dbReference type="PROSITE" id="PS50035"/>
    </source>
</evidence>
<dbReference type="InterPro" id="IPR001736">
    <property type="entry name" value="PLipase_D/transphosphatidylase"/>
</dbReference>
<dbReference type="AlphaFoldDB" id="A0A379LNY4"/>
<dbReference type="EMBL" id="UGVC01000001">
    <property type="protein sequence ID" value="SUD92161.1"/>
    <property type="molecule type" value="Genomic_DNA"/>
</dbReference>
<dbReference type="CDD" id="cd09113">
    <property type="entry name" value="PLDc_ymdC_like_2"/>
    <property type="match status" value="1"/>
</dbReference>
<dbReference type="InterPro" id="IPR025202">
    <property type="entry name" value="PLD-like_dom"/>
</dbReference>
<dbReference type="GO" id="GO:0030572">
    <property type="term" value="F:phosphatidyltransferase activity"/>
    <property type="evidence" value="ECO:0007669"/>
    <property type="project" value="UniProtKB-ARBA"/>
</dbReference>
<proteinExistence type="predicted"/>
<reference evidence="2 3" key="1">
    <citation type="submission" date="2018-06" db="EMBL/GenBank/DDBJ databases">
        <authorList>
            <consortium name="Pathogen Informatics"/>
            <person name="Doyle S."/>
        </authorList>
    </citation>
    <scope>NUCLEOTIDE SEQUENCE [LARGE SCALE GENOMIC DNA]</scope>
    <source>
        <strain evidence="2 3">NCTC10526</strain>
    </source>
</reference>
<feature type="domain" description="PLD phosphodiesterase" evidence="1">
    <location>
        <begin position="172"/>
        <end position="199"/>
    </location>
</feature>
<dbReference type="CDD" id="cd09111">
    <property type="entry name" value="PLDc_ymdC_like_1"/>
    <property type="match status" value="1"/>
</dbReference>
<accession>A0A379LNY4</accession>
<keyword evidence="2" id="KW-0808">Transferase</keyword>
<dbReference type="SUPFAM" id="SSF56024">
    <property type="entry name" value="Phospholipase D/nuclease"/>
    <property type="match status" value="2"/>
</dbReference>
<organism evidence="2 3">
    <name type="scientific">Psychrobacter phenylpyruvicus</name>
    <dbReference type="NCBI Taxonomy" id="29432"/>
    <lineage>
        <taxon>Bacteria</taxon>
        <taxon>Pseudomonadati</taxon>
        <taxon>Pseudomonadota</taxon>
        <taxon>Gammaproteobacteria</taxon>
        <taxon>Moraxellales</taxon>
        <taxon>Moraxellaceae</taxon>
        <taxon>Psychrobacter</taxon>
    </lineage>
</organism>
<evidence type="ECO:0000313" key="3">
    <source>
        <dbReference type="Proteomes" id="UP000254123"/>
    </source>
</evidence>
<dbReference type="PANTHER" id="PTHR21248:SF12">
    <property type="entry name" value="CARDIOLIPIN SYNTHASE C"/>
    <property type="match status" value="1"/>
</dbReference>
<protein>
    <submittedName>
        <fullName evidence="2">Cardiolipin synthase YbhO</fullName>
        <ecNumber evidence="2">2.7.8.-</ecNumber>
    </submittedName>
</protein>
<keyword evidence="3" id="KW-1185">Reference proteome</keyword>
<gene>
    <name evidence="2" type="primary">ybhO</name>
    <name evidence="2" type="ORF">NCTC10526_02542</name>
</gene>
<dbReference type="PROSITE" id="PS50035">
    <property type="entry name" value="PLD"/>
    <property type="match status" value="2"/>
</dbReference>
<dbReference type="GO" id="GO:0032049">
    <property type="term" value="P:cardiolipin biosynthetic process"/>
    <property type="evidence" value="ECO:0007669"/>
    <property type="project" value="UniProtKB-ARBA"/>
</dbReference>